<dbReference type="PANTHER" id="PTHR37078:SF6">
    <property type="entry name" value="NODULE CYSTEINE-RICH (NCR) SECRETED PEPTIDE"/>
    <property type="match status" value="1"/>
</dbReference>
<evidence type="ECO:0000313" key="1">
    <source>
        <dbReference type="EMBL" id="KAG6745200.1"/>
    </source>
</evidence>
<dbReference type="Proteomes" id="UP000886885">
    <property type="component" value="Chromosome 16A"/>
</dbReference>
<sequence>MIRARVCVCICKSMFSCRKTKGSIMGLPKPFLLLLLLIVTVSASQKQRTIEARALSSLSQQKYSKIFPTLGVVCKCCDSTGPECATTWTGSCHDLQCLPWKI</sequence>
<dbReference type="EMBL" id="JAAWWB010000031">
    <property type="protein sequence ID" value="KAG6745200.1"/>
    <property type="molecule type" value="Genomic_DNA"/>
</dbReference>
<reference evidence="1" key="1">
    <citation type="journal article" date="2020" name="bioRxiv">
        <title>Hybrid origin of Populus tomentosa Carr. identified through genome sequencing and phylogenomic analysis.</title>
        <authorList>
            <person name="An X."/>
            <person name="Gao K."/>
            <person name="Chen Z."/>
            <person name="Li J."/>
            <person name="Yang X."/>
            <person name="Yang X."/>
            <person name="Zhou J."/>
            <person name="Guo T."/>
            <person name="Zhao T."/>
            <person name="Huang S."/>
            <person name="Miao D."/>
            <person name="Khan W.U."/>
            <person name="Rao P."/>
            <person name="Ye M."/>
            <person name="Lei B."/>
            <person name="Liao W."/>
            <person name="Wang J."/>
            <person name="Ji L."/>
            <person name="Li Y."/>
            <person name="Guo B."/>
            <person name="Mustafa N.S."/>
            <person name="Li S."/>
            <person name="Yun Q."/>
            <person name="Keller S.R."/>
            <person name="Mao J."/>
            <person name="Zhang R."/>
            <person name="Strauss S.H."/>
        </authorList>
    </citation>
    <scope>NUCLEOTIDE SEQUENCE</scope>
    <source>
        <strain evidence="1">GM15</strain>
        <tissue evidence="1">Leaf</tissue>
    </source>
</reference>
<accession>A0A8X7Y7V8</accession>
<name>A0A8X7Y7V8_POPTO</name>
<dbReference type="PANTHER" id="PTHR37078">
    <property type="entry name" value="NODULE CYSTEINE-RICH (NCR) SECRETED PEPTIDE"/>
    <property type="match status" value="1"/>
</dbReference>
<protein>
    <submittedName>
        <fullName evidence="1">Uncharacterized protein</fullName>
    </submittedName>
</protein>
<keyword evidence="2" id="KW-1185">Reference proteome</keyword>
<dbReference type="AlphaFoldDB" id="A0A8X7Y7V8"/>
<gene>
    <name evidence="1" type="ORF">POTOM_051844</name>
</gene>
<comment type="caution">
    <text evidence="1">The sequence shown here is derived from an EMBL/GenBank/DDBJ whole genome shotgun (WGS) entry which is preliminary data.</text>
</comment>
<organism evidence="1 2">
    <name type="scientific">Populus tomentosa</name>
    <name type="common">Chinese white poplar</name>
    <dbReference type="NCBI Taxonomy" id="118781"/>
    <lineage>
        <taxon>Eukaryota</taxon>
        <taxon>Viridiplantae</taxon>
        <taxon>Streptophyta</taxon>
        <taxon>Embryophyta</taxon>
        <taxon>Tracheophyta</taxon>
        <taxon>Spermatophyta</taxon>
        <taxon>Magnoliopsida</taxon>
        <taxon>eudicotyledons</taxon>
        <taxon>Gunneridae</taxon>
        <taxon>Pentapetalae</taxon>
        <taxon>rosids</taxon>
        <taxon>fabids</taxon>
        <taxon>Malpighiales</taxon>
        <taxon>Salicaceae</taxon>
        <taxon>Saliceae</taxon>
        <taxon>Populus</taxon>
    </lineage>
</organism>
<dbReference type="OrthoDB" id="754109at2759"/>
<proteinExistence type="predicted"/>
<evidence type="ECO:0000313" key="2">
    <source>
        <dbReference type="Proteomes" id="UP000886885"/>
    </source>
</evidence>